<protein>
    <recommendedName>
        <fullName evidence="2">Uncharacterized protein YyaB-like PH domain-containing protein</fullName>
    </recommendedName>
</protein>
<accession>A0ABQ1USZ9</accession>
<evidence type="ECO:0000313" key="3">
    <source>
        <dbReference type="EMBL" id="GGF25494.1"/>
    </source>
</evidence>
<proteinExistence type="predicted"/>
<gene>
    <name evidence="3" type="ORF">GCM10011518_38560</name>
</gene>
<keyword evidence="1" id="KW-0472">Membrane</keyword>
<dbReference type="Proteomes" id="UP000655016">
    <property type="component" value="Unassembled WGS sequence"/>
</dbReference>
<reference evidence="4" key="1">
    <citation type="journal article" date="2019" name="Int. J. Syst. Evol. Microbiol.">
        <title>The Global Catalogue of Microorganisms (GCM) 10K type strain sequencing project: providing services to taxonomists for standard genome sequencing and annotation.</title>
        <authorList>
            <consortium name="The Broad Institute Genomics Platform"/>
            <consortium name="The Broad Institute Genome Sequencing Center for Infectious Disease"/>
            <person name="Wu L."/>
            <person name="Ma J."/>
        </authorList>
    </citation>
    <scope>NUCLEOTIDE SEQUENCE [LARGE SCALE GENOMIC DNA]</scope>
    <source>
        <strain evidence="4">CGMCC 1.16060</strain>
    </source>
</reference>
<evidence type="ECO:0000256" key="1">
    <source>
        <dbReference type="SAM" id="Phobius"/>
    </source>
</evidence>
<comment type="caution">
    <text evidence="3">The sequence shown here is derived from an EMBL/GenBank/DDBJ whole genome shotgun (WGS) entry which is preliminary data.</text>
</comment>
<keyword evidence="1" id="KW-1133">Transmembrane helix</keyword>
<evidence type="ECO:0000313" key="4">
    <source>
        <dbReference type="Proteomes" id="UP000655016"/>
    </source>
</evidence>
<dbReference type="RefSeq" id="WP_163396067.1">
    <property type="nucleotide sequence ID" value="NZ_BMKP01000010.1"/>
</dbReference>
<feature type="domain" description="Uncharacterized protein YyaB-like PH" evidence="2">
    <location>
        <begin position="53"/>
        <end position="127"/>
    </location>
</feature>
<sequence>MEKFRSKISIGLVFFLVVVLGGMLLKLLYDGIWSVSGLIFCQILFIVHMFWTTFYIIENEKLQIKSGFLINFSIDIQLIKKISETNTLMSAPAVSFDRLEILYNKFDTVVISPKEKIKFIEAIQKINPEVEIKLKNETLVT</sequence>
<dbReference type="InterPro" id="IPR009589">
    <property type="entry name" value="PH_YyaB-like"/>
</dbReference>
<keyword evidence="4" id="KW-1185">Reference proteome</keyword>
<organism evidence="3 4">
    <name type="scientific">Flavobacterium limi</name>
    <dbReference type="NCBI Taxonomy" id="2045105"/>
    <lineage>
        <taxon>Bacteria</taxon>
        <taxon>Pseudomonadati</taxon>
        <taxon>Bacteroidota</taxon>
        <taxon>Flavobacteriia</taxon>
        <taxon>Flavobacteriales</taxon>
        <taxon>Flavobacteriaceae</taxon>
        <taxon>Flavobacterium</taxon>
    </lineage>
</organism>
<dbReference type="EMBL" id="BMKP01000010">
    <property type="protein sequence ID" value="GGF25494.1"/>
    <property type="molecule type" value="Genomic_DNA"/>
</dbReference>
<evidence type="ECO:0000259" key="2">
    <source>
        <dbReference type="Pfam" id="PF06713"/>
    </source>
</evidence>
<keyword evidence="1" id="KW-0812">Transmembrane</keyword>
<feature type="transmembrane region" description="Helical" evidence="1">
    <location>
        <begin position="35"/>
        <end position="57"/>
    </location>
</feature>
<name>A0ABQ1USZ9_9FLAO</name>
<dbReference type="Pfam" id="PF06713">
    <property type="entry name" value="bPH_4"/>
    <property type="match status" value="1"/>
</dbReference>
<feature type="transmembrane region" description="Helical" evidence="1">
    <location>
        <begin position="12"/>
        <end position="29"/>
    </location>
</feature>